<evidence type="ECO:0000256" key="5">
    <source>
        <dbReference type="SAM" id="MobiDB-lite"/>
    </source>
</evidence>
<proteinExistence type="predicted"/>
<dbReference type="GeneID" id="14918133"/>
<keyword evidence="2 4" id="KW-0863">Zinc-finger</keyword>
<keyword evidence="1" id="KW-0479">Metal-binding</keyword>
<feature type="region of interest" description="Disordered" evidence="5">
    <location>
        <begin position="120"/>
        <end position="140"/>
    </location>
</feature>
<dbReference type="KEGG" id="acan:ACA1_062120"/>
<dbReference type="SMART" id="SM00184">
    <property type="entry name" value="RING"/>
    <property type="match status" value="1"/>
</dbReference>
<dbReference type="PANTHER" id="PTHR46858:SF5">
    <property type="entry name" value="E3 UBIQUITIN-PROTEIN LIGASE APD1-RELATED"/>
    <property type="match status" value="1"/>
</dbReference>
<feature type="region of interest" description="Disordered" evidence="5">
    <location>
        <begin position="468"/>
        <end position="489"/>
    </location>
</feature>
<feature type="compositionally biased region" description="Pro residues" evidence="5">
    <location>
        <begin position="512"/>
        <end position="523"/>
    </location>
</feature>
<evidence type="ECO:0000256" key="1">
    <source>
        <dbReference type="ARBA" id="ARBA00022723"/>
    </source>
</evidence>
<evidence type="ECO:0000313" key="7">
    <source>
        <dbReference type="EMBL" id="ELR17470.1"/>
    </source>
</evidence>
<feature type="domain" description="RING-type" evidence="6">
    <location>
        <begin position="547"/>
        <end position="586"/>
    </location>
</feature>
<gene>
    <name evidence="7" type="ORF">ACA1_062120</name>
</gene>
<dbReference type="GO" id="GO:0016567">
    <property type="term" value="P:protein ubiquitination"/>
    <property type="evidence" value="ECO:0007669"/>
    <property type="project" value="TreeGrafter"/>
</dbReference>
<dbReference type="Proteomes" id="UP000011083">
    <property type="component" value="Unassembled WGS sequence"/>
</dbReference>
<feature type="compositionally biased region" description="Pro residues" evidence="5">
    <location>
        <begin position="334"/>
        <end position="354"/>
    </location>
</feature>
<feature type="region of interest" description="Disordered" evidence="5">
    <location>
        <begin position="334"/>
        <end position="378"/>
    </location>
</feature>
<evidence type="ECO:0000313" key="8">
    <source>
        <dbReference type="Proteomes" id="UP000011083"/>
    </source>
</evidence>
<dbReference type="VEuPathDB" id="AmoebaDB:ACA1_062120"/>
<evidence type="ECO:0000256" key="4">
    <source>
        <dbReference type="PROSITE-ProRule" id="PRU00175"/>
    </source>
</evidence>
<dbReference type="InterPro" id="IPR001841">
    <property type="entry name" value="Znf_RING"/>
</dbReference>
<accession>L8GWU5</accession>
<keyword evidence="8" id="KW-1185">Reference proteome</keyword>
<dbReference type="EMBL" id="KB007974">
    <property type="protein sequence ID" value="ELR17470.1"/>
    <property type="molecule type" value="Genomic_DNA"/>
</dbReference>
<dbReference type="InterPro" id="IPR013083">
    <property type="entry name" value="Znf_RING/FYVE/PHD"/>
</dbReference>
<name>L8GWU5_ACACF</name>
<dbReference type="Gene3D" id="3.30.40.10">
    <property type="entry name" value="Zinc/RING finger domain, C3HC4 (zinc finger)"/>
    <property type="match status" value="1"/>
</dbReference>
<protein>
    <submittedName>
        <fullName evidence="7">Zinc finger, C3HC4 type (RING finger) domain containing protein</fullName>
    </submittedName>
</protein>
<dbReference type="PANTHER" id="PTHR46858">
    <property type="entry name" value="OS05G0521000 PROTEIN"/>
    <property type="match status" value="1"/>
</dbReference>
<dbReference type="Pfam" id="PF13920">
    <property type="entry name" value="zf-C3HC4_3"/>
    <property type="match status" value="1"/>
</dbReference>
<evidence type="ECO:0000256" key="2">
    <source>
        <dbReference type="ARBA" id="ARBA00022771"/>
    </source>
</evidence>
<dbReference type="SUPFAM" id="SSF57850">
    <property type="entry name" value="RING/U-box"/>
    <property type="match status" value="1"/>
</dbReference>
<dbReference type="PROSITE" id="PS50089">
    <property type="entry name" value="ZF_RING_2"/>
    <property type="match status" value="1"/>
</dbReference>
<dbReference type="AlphaFoldDB" id="L8GWU5"/>
<organism evidence="7 8">
    <name type="scientific">Acanthamoeba castellanii (strain ATCC 30010 / Neff)</name>
    <dbReference type="NCBI Taxonomy" id="1257118"/>
    <lineage>
        <taxon>Eukaryota</taxon>
        <taxon>Amoebozoa</taxon>
        <taxon>Discosea</taxon>
        <taxon>Longamoebia</taxon>
        <taxon>Centramoebida</taxon>
        <taxon>Acanthamoebidae</taxon>
        <taxon>Acanthamoeba</taxon>
    </lineage>
</organism>
<dbReference type="GO" id="GO:0061630">
    <property type="term" value="F:ubiquitin protein ligase activity"/>
    <property type="evidence" value="ECO:0007669"/>
    <property type="project" value="TreeGrafter"/>
</dbReference>
<dbReference type="RefSeq" id="XP_004339483.1">
    <property type="nucleotide sequence ID" value="XM_004339435.1"/>
</dbReference>
<reference evidence="7 8" key="1">
    <citation type="journal article" date="2013" name="Genome Biol.">
        <title>Genome of Acanthamoeba castellanii highlights extensive lateral gene transfer and early evolution of tyrosine kinase signaling.</title>
        <authorList>
            <person name="Clarke M."/>
            <person name="Lohan A.J."/>
            <person name="Liu B."/>
            <person name="Lagkouvardos I."/>
            <person name="Roy S."/>
            <person name="Zafar N."/>
            <person name="Bertelli C."/>
            <person name="Schilde C."/>
            <person name="Kianianmomeni A."/>
            <person name="Burglin T.R."/>
            <person name="Frech C."/>
            <person name="Turcotte B."/>
            <person name="Kopec K.O."/>
            <person name="Synnott J.M."/>
            <person name="Choo C."/>
            <person name="Paponov I."/>
            <person name="Finkler A."/>
            <person name="Soon Heng Tan C."/>
            <person name="Hutchins A.P."/>
            <person name="Weinmeier T."/>
            <person name="Rattei T."/>
            <person name="Chu J.S."/>
            <person name="Gimenez G."/>
            <person name="Irimia M."/>
            <person name="Rigden D.J."/>
            <person name="Fitzpatrick D.A."/>
            <person name="Lorenzo-Morales J."/>
            <person name="Bateman A."/>
            <person name="Chiu C.H."/>
            <person name="Tang P."/>
            <person name="Hegemann P."/>
            <person name="Fromm H."/>
            <person name="Raoult D."/>
            <person name="Greub G."/>
            <person name="Miranda-Saavedra D."/>
            <person name="Chen N."/>
            <person name="Nash P."/>
            <person name="Ginger M.L."/>
            <person name="Horn M."/>
            <person name="Schaap P."/>
            <person name="Caler L."/>
            <person name="Loftus B."/>
        </authorList>
    </citation>
    <scope>NUCLEOTIDE SEQUENCE [LARGE SCALE GENOMIC DNA]</scope>
    <source>
        <strain evidence="7 8">Neff</strain>
    </source>
</reference>
<sequence>MGVEITLSDKELERAIVAFKHRCGVKEPAQVKLATCLLICTECSATLFPIINDKLCVANSTGQLVDEAGQAVDLALWQNHFTHCHERCPGTKGREFLARIDIILMFSELDYAKKKIKGTAPATGAPAPPPSSGRPSSVESLAVTVDPRQTHPVAIGVCKQCLFVNFPGCARHRTLLTKPYEVIDRQGKTTYAGKDFSWYHIVMTDKEGDFLLKAWQGRGLGFSANSKLAHSITICNLCLCAGFPGAASKLCESKQGKLISPVTGAPMDVARWKDSHAHLNGCPGVGRVDVLMRVDMVLHGPEVQYLAQNIHASARGHWNALFVQAGHYFDPNSAAPPPAGAYPPPHSPYPPPPTTATSPAGYPPQPYPFGAAGPGGSGAYPPHPTMPYPGYDPMMAPPQTAPYGPPGSMPYPASPYPPPYQQGGAIGGSGVYPTTTGYPPAPTSGALPPPDASAYPYAAYAATTTPAGGAPTSSHFTAPPPQPHSASTSVAGYPFPYGPLSGSATMMHTAAAPPPQASAPSAPPDDLSSNMAQLSLEKEQKEDESLCVICLCEKRDVIFYKCGHLAACHDCAQQLKKHQKGCPICRQPILDIVKVYNA</sequence>
<dbReference type="OrthoDB" id="3045089at2759"/>
<keyword evidence="3" id="KW-0862">Zinc</keyword>
<dbReference type="GO" id="GO:0008270">
    <property type="term" value="F:zinc ion binding"/>
    <property type="evidence" value="ECO:0007669"/>
    <property type="project" value="UniProtKB-KW"/>
</dbReference>
<evidence type="ECO:0000256" key="3">
    <source>
        <dbReference type="ARBA" id="ARBA00022833"/>
    </source>
</evidence>
<evidence type="ECO:0000259" key="6">
    <source>
        <dbReference type="PROSITE" id="PS50089"/>
    </source>
</evidence>
<feature type="region of interest" description="Disordered" evidence="5">
    <location>
        <begin position="506"/>
        <end position="529"/>
    </location>
</feature>